<dbReference type="FunFam" id="3.40.50.80:FF:000128">
    <property type="entry name" value="Protein CBG08008"/>
    <property type="match status" value="1"/>
</dbReference>
<dbReference type="InterPro" id="IPR039261">
    <property type="entry name" value="FNR_nucleotide-bd"/>
</dbReference>
<dbReference type="GO" id="GO:0006801">
    <property type="term" value="P:superoxide metabolic process"/>
    <property type="evidence" value="ECO:0000318"/>
    <property type="project" value="GO_Central"/>
</dbReference>
<dbReference type="Gene3D" id="3.10.120.10">
    <property type="entry name" value="Cytochrome b5-like heme/steroid binding domain"/>
    <property type="match status" value="1"/>
</dbReference>
<keyword evidence="5" id="KW-0408">Iron</keyword>
<dbReference type="CTD" id="8588118"/>
<dbReference type="InterPro" id="IPR036400">
    <property type="entry name" value="Cyt_B5-like_heme/steroid_sf"/>
</dbReference>
<dbReference type="RefSeq" id="XP_045093632.1">
    <property type="nucleotide sequence ID" value="XM_045241532.1"/>
</dbReference>
<dbReference type="Pfam" id="PF00173">
    <property type="entry name" value="Cyt-b5"/>
    <property type="match status" value="1"/>
</dbReference>
<dbReference type="HOGENOM" id="CLU_003827_0_2_1"/>
<accession>A8X5K4</accession>
<evidence type="ECO:0000256" key="2">
    <source>
        <dbReference type="ARBA" id="ARBA00022617"/>
    </source>
</evidence>
<dbReference type="InterPro" id="IPR018506">
    <property type="entry name" value="Cyt_B5_heme-BS"/>
</dbReference>
<dbReference type="Gene3D" id="2.40.30.10">
    <property type="entry name" value="Translation factors"/>
    <property type="match status" value="1"/>
</dbReference>
<dbReference type="CDD" id="cd06183">
    <property type="entry name" value="cyt_b5_reduct_like"/>
    <property type="match status" value="1"/>
</dbReference>
<dbReference type="EMBL" id="HE600996">
    <property type="protein sequence ID" value="CAP27915.2"/>
    <property type="molecule type" value="Genomic_DNA"/>
</dbReference>
<dbReference type="PROSITE" id="PS51384">
    <property type="entry name" value="FAD_FR"/>
    <property type="match status" value="1"/>
</dbReference>
<gene>
    <name evidence="8 10" type="ORF">CBG08008</name>
    <name evidence="8" type="ORF">CBG_08008</name>
</gene>
<dbReference type="Gene3D" id="3.40.50.80">
    <property type="entry name" value="Nucleotide-binding domain of ferredoxin-NADP reductase (FNR) module"/>
    <property type="match status" value="1"/>
</dbReference>
<dbReference type="SUPFAM" id="SSF55856">
    <property type="entry name" value="Cytochrome b5-like heme/steroid binding domain"/>
    <property type="match status" value="1"/>
</dbReference>
<dbReference type="GO" id="GO:0005737">
    <property type="term" value="C:cytoplasm"/>
    <property type="evidence" value="ECO:0000318"/>
    <property type="project" value="GO_Central"/>
</dbReference>
<dbReference type="PROSITE" id="PS50255">
    <property type="entry name" value="CYTOCHROME_B5_2"/>
    <property type="match status" value="1"/>
</dbReference>
<organism evidence="8 9">
    <name type="scientific">Caenorhabditis briggsae</name>
    <dbReference type="NCBI Taxonomy" id="6238"/>
    <lineage>
        <taxon>Eukaryota</taxon>
        <taxon>Metazoa</taxon>
        <taxon>Ecdysozoa</taxon>
        <taxon>Nematoda</taxon>
        <taxon>Chromadorea</taxon>
        <taxon>Rhabditida</taxon>
        <taxon>Rhabditina</taxon>
        <taxon>Rhabditomorpha</taxon>
        <taxon>Rhabditoidea</taxon>
        <taxon>Rhabditidae</taxon>
        <taxon>Peloderinae</taxon>
        <taxon>Caenorhabditis</taxon>
    </lineage>
</organism>
<dbReference type="GO" id="GO:0005783">
    <property type="term" value="C:endoplasmic reticulum"/>
    <property type="evidence" value="ECO:0000318"/>
    <property type="project" value="GO_Central"/>
</dbReference>
<dbReference type="STRING" id="6238.A8X5K4"/>
<dbReference type="InterPro" id="IPR051872">
    <property type="entry name" value="Cytochrome_b5/Flavoprotein_Rdt"/>
</dbReference>
<sequence length="551" mass="61953">MNNLSVNGGGNQLFAKPTIGRSEYGRVKVALAPGKGLMDWLRLTTNKHLAKRVTGGVDHVELMKHDKEDDCWVHLFGRVYDVTKYLEFHPGGIPELLRGAGRDATPLFNQYHAWVNYESFLKACLVGPFIGDLTKLPPPLPPTTSEDTNKLGLPPSATSLFSTDPSENGFGSRLEFLENGISIEHDDWTGLTEQNVVVSLLTTSVKTSINTRGEESSEERARLRILIHHFWKPAMEFEFEANSELLGQTFDLKIEKNRVELQFPGFQNSKIREILSREKCKIQRRPGVSYHAFRITNVFRLNHDTMVFSLEAPEHTIYRIPMGHHVSVKVRKGNAVLYRPYTPIASSNPRHLDLMIKIYPDGICTPSLENLKIGDELEISDPIGEKDFTGWVENSQQLILLAAGSGLTPMINILERRIQKTSGGDSEVYLLMFNKTEEDIQTTSPEEDVKNLWKLGDYWKENEGNQKIVSLLKISKFPHFQLRNILSAPKTEESEHQLHGRVSGDLLQSIIATSSGARRAFICGPDGFIMAAKNALDTLNISSDHVHIFQG</sequence>
<dbReference type="AlphaFoldDB" id="A8X5K4"/>
<comment type="similarity">
    <text evidence="1">Belongs to the flavoprotein pyridine nucleotide cytochrome reductase family.</text>
</comment>
<dbReference type="FunFam" id="3.10.120.10:FF:000001">
    <property type="entry name" value="Cytochrome b5 reductase 4"/>
    <property type="match status" value="1"/>
</dbReference>
<dbReference type="SUPFAM" id="SSF63380">
    <property type="entry name" value="Riboflavin synthase domain-like"/>
    <property type="match status" value="1"/>
</dbReference>
<dbReference type="PROSITE" id="PS00191">
    <property type="entry name" value="CYTOCHROME_B5_1"/>
    <property type="match status" value="1"/>
</dbReference>
<dbReference type="WormBase" id="CBG08008">
    <property type="protein sequence ID" value="CBP07811"/>
    <property type="gene ID" value="WBGene00029882"/>
</dbReference>
<keyword evidence="4" id="KW-0560">Oxidoreductase</keyword>
<evidence type="ECO:0000256" key="5">
    <source>
        <dbReference type="ARBA" id="ARBA00023004"/>
    </source>
</evidence>
<dbReference type="Pfam" id="PF00970">
    <property type="entry name" value="FAD_binding_6"/>
    <property type="match status" value="1"/>
</dbReference>
<dbReference type="GO" id="GO:0020037">
    <property type="term" value="F:heme binding"/>
    <property type="evidence" value="ECO:0000318"/>
    <property type="project" value="GO_Central"/>
</dbReference>
<dbReference type="GeneID" id="8588118"/>
<dbReference type="PANTHER" id="PTHR46237:SF1">
    <property type="entry name" value="CYTOCHROME B5 REDUCTASE 4"/>
    <property type="match status" value="1"/>
</dbReference>
<name>A8X5K4_CAEBR</name>
<dbReference type="KEGG" id="cbr:CBG_08008"/>
<dbReference type="PRINTS" id="PR00406">
    <property type="entry name" value="CYTB5RDTASE"/>
</dbReference>
<dbReference type="InParanoid" id="A8X5K4"/>
<reference evidence="8 9" key="2">
    <citation type="journal article" date="2011" name="PLoS Genet.">
        <title>Caenorhabditis briggsae recombinant inbred line genotypes reveal inter-strain incompatibility and the evolution of recombination.</title>
        <authorList>
            <person name="Ross J.A."/>
            <person name="Koboldt D.C."/>
            <person name="Staisch J.E."/>
            <person name="Chamberlin H.M."/>
            <person name="Gupta B.P."/>
            <person name="Miller R.D."/>
            <person name="Baird S.E."/>
            <person name="Haag E.S."/>
        </authorList>
    </citation>
    <scope>NUCLEOTIDE SEQUENCE [LARGE SCALE GENOMIC DNA]</scope>
    <source>
        <strain evidence="8 9">AF16</strain>
    </source>
</reference>
<dbReference type="GO" id="GO:0046872">
    <property type="term" value="F:metal ion binding"/>
    <property type="evidence" value="ECO:0007669"/>
    <property type="project" value="UniProtKB-KW"/>
</dbReference>
<evidence type="ECO:0000256" key="1">
    <source>
        <dbReference type="ARBA" id="ARBA00006105"/>
    </source>
</evidence>
<dbReference type="OMA" id="ERFSCTN"/>
<dbReference type="InterPro" id="IPR001199">
    <property type="entry name" value="Cyt_B5-like_heme/steroid-bd"/>
</dbReference>
<keyword evidence="2" id="KW-0349">Heme</keyword>
<evidence type="ECO:0000256" key="4">
    <source>
        <dbReference type="ARBA" id="ARBA00023002"/>
    </source>
</evidence>
<evidence type="ECO:0000259" key="6">
    <source>
        <dbReference type="PROSITE" id="PS50255"/>
    </source>
</evidence>
<evidence type="ECO:0000259" key="7">
    <source>
        <dbReference type="PROSITE" id="PS51384"/>
    </source>
</evidence>
<feature type="domain" description="Cytochrome b5 heme-binding" evidence="6">
    <location>
        <begin position="61"/>
        <end position="134"/>
    </location>
</feature>
<feature type="domain" description="FAD-binding FR-type" evidence="7">
    <location>
        <begin position="288"/>
        <end position="389"/>
    </location>
</feature>
<dbReference type="InterPro" id="IPR008333">
    <property type="entry name" value="Cbr1-like_FAD-bd_dom"/>
</dbReference>
<evidence type="ECO:0000256" key="3">
    <source>
        <dbReference type="ARBA" id="ARBA00022723"/>
    </source>
</evidence>
<dbReference type="PANTHER" id="PTHR46237">
    <property type="entry name" value="CYTOCHROME B5 REDUCTASE 4 FAMILY MEMBER"/>
    <property type="match status" value="1"/>
</dbReference>
<protein>
    <submittedName>
        <fullName evidence="8">Protein CBG08008</fullName>
    </submittedName>
</protein>
<reference evidence="8 9" key="1">
    <citation type="journal article" date="2003" name="PLoS Biol.">
        <title>The genome sequence of Caenorhabditis briggsae: a platform for comparative genomics.</title>
        <authorList>
            <person name="Stein L.D."/>
            <person name="Bao Z."/>
            <person name="Blasiar D."/>
            <person name="Blumenthal T."/>
            <person name="Brent M.R."/>
            <person name="Chen N."/>
            <person name="Chinwalla A."/>
            <person name="Clarke L."/>
            <person name="Clee C."/>
            <person name="Coghlan A."/>
            <person name="Coulson A."/>
            <person name="D'Eustachio P."/>
            <person name="Fitch D.H."/>
            <person name="Fulton L.A."/>
            <person name="Fulton R.E."/>
            <person name="Griffiths-Jones S."/>
            <person name="Harris T.W."/>
            <person name="Hillier L.W."/>
            <person name="Kamath R."/>
            <person name="Kuwabara P.E."/>
            <person name="Mardis E.R."/>
            <person name="Marra M.A."/>
            <person name="Miner T.L."/>
            <person name="Minx P."/>
            <person name="Mullikin J.C."/>
            <person name="Plumb R.W."/>
            <person name="Rogers J."/>
            <person name="Schein J.E."/>
            <person name="Sohrmann M."/>
            <person name="Spieth J."/>
            <person name="Stajich J.E."/>
            <person name="Wei C."/>
            <person name="Willey D."/>
            <person name="Wilson R.K."/>
            <person name="Durbin R."/>
            <person name="Waterston R.H."/>
        </authorList>
    </citation>
    <scope>NUCLEOTIDE SEQUENCE [LARGE SCALE GENOMIC DNA]</scope>
    <source>
        <strain evidence="8 9">AF16</strain>
    </source>
</reference>
<dbReference type="InterPro" id="IPR017938">
    <property type="entry name" value="Riboflavin_synthase-like_b-brl"/>
</dbReference>
<dbReference type="eggNOG" id="KOG0534">
    <property type="taxonomic scope" value="Eukaryota"/>
</dbReference>
<dbReference type="FunCoup" id="A8X5K4">
    <property type="interactions" value="2779"/>
</dbReference>
<dbReference type="SUPFAM" id="SSF52343">
    <property type="entry name" value="Ferredoxin reductase-like, C-terminal NADP-linked domain"/>
    <property type="match status" value="1"/>
</dbReference>
<proteinExistence type="inferred from homology"/>
<dbReference type="InterPro" id="IPR017927">
    <property type="entry name" value="FAD-bd_FR_type"/>
</dbReference>
<evidence type="ECO:0000313" key="10">
    <source>
        <dbReference type="WormBase" id="CBG08008"/>
    </source>
</evidence>
<keyword evidence="9" id="KW-1185">Reference proteome</keyword>
<dbReference type="eggNOG" id="KOG0536">
    <property type="taxonomic scope" value="Eukaryota"/>
</dbReference>
<evidence type="ECO:0000313" key="9">
    <source>
        <dbReference type="Proteomes" id="UP000008549"/>
    </source>
</evidence>
<dbReference type="SMART" id="SM01117">
    <property type="entry name" value="Cyt-b5"/>
    <property type="match status" value="1"/>
</dbReference>
<evidence type="ECO:0000313" key="8">
    <source>
        <dbReference type="EMBL" id="CAP27915.2"/>
    </source>
</evidence>
<keyword evidence="3" id="KW-0479">Metal-binding</keyword>
<dbReference type="GO" id="GO:0004128">
    <property type="term" value="F:cytochrome-b5 reductase activity, acting on NAD(P)H"/>
    <property type="evidence" value="ECO:0000318"/>
    <property type="project" value="GO_Central"/>
</dbReference>
<dbReference type="Proteomes" id="UP000008549">
    <property type="component" value="Unassembled WGS sequence"/>
</dbReference>